<sequence>MALSTRDKIKTLIREIGIDEEQFCSCTALPAQTLNGAKHADTKRLKETLLIFNMLETMFDTRQDAWNWYTKQPISGFGNTTPSQVVIENRETGASEVINYIESKRLGGFE</sequence>
<comment type="caution">
    <text evidence="1">The sequence shown here is derived from an EMBL/GenBank/DDBJ whole genome shotgun (WGS) entry which is preliminary data.</text>
</comment>
<name>A0ABT5KY62_9ALTE</name>
<accession>A0ABT5KY62</accession>
<protein>
    <recommendedName>
        <fullName evidence="3">DUF2384 domain-containing protein</fullName>
    </recommendedName>
</protein>
<dbReference type="RefSeq" id="WP_273638244.1">
    <property type="nucleotide sequence ID" value="NZ_JAQQXP010000001.1"/>
</dbReference>
<evidence type="ECO:0000313" key="1">
    <source>
        <dbReference type="EMBL" id="MDC8829714.1"/>
    </source>
</evidence>
<reference evidence="1 2" key="1">
    <citation type="submission" date="2022-10" db="EMBL/GenBank/DDBJ databases">
        <title>Alteromonas sp. chi3 Genome sequencing.</title>
        <authorList>
            <person name="Park S."/>
        </authorList>
    </citation>
    <scope>NUCLEOTIDE SEQUENCE [LARGE SCALE GENOMIC DNA]</scope>
    <source>
        <strain evidence="2">chi3</strain>
    </source>
</reference>
<gene>
    <name evidence="1" type="ORF">OIK42_02950</name>
</gene>
<organism evidence="1 2">
    <name type="scientific">Alteromonas gilva</name>
    <dbReference type="NCBI Taxonomy" id="2987522"/>
    <lineage>
        <taxon>Bacteria</taxon>
        <taxon>Pseudomonadati</taxon>
        <taxon>Pseudomonadota</taxon>
        <taxon>Gammaproteobacteria</taxon>
        <taxon>Alteromonadales</taxon>
        <taxon>Alteromonadaceae</taxon>
        <taxon>Alteromonas/Salinimonas group</taxon>
        <taxon>Alteromonas</taxon>
    </lineage>
</organism>
<evidence type="ECO:0008006" key="3">
    <source>
        <dbReference type="Google" id="ProtNLM"/>
    </source>
</evidence>
<evidence type="ECO:0000313" key="2">
    <source>
        <dbReference type="Proteomes" id="UP001218788"/>
    </source>
</evidence>
<proteinExistence type="predicted"/>
<dbReference type="EMBL" id="JAQQXP010000001">
    <property type="protein sequence ID" value="MDC8829714.1"/>
    <property type="molecule type" value="Genomic_DNA"/>
</dbReference>
<dbReference type="Proteomes" id="UP001218788">
    <property type="component" value="Unassembled WGS sequence"/>
</dbReference>
<keyword evidence="2" id="KW-1185">Reference proteome</keyword>